<sequence length="64" mass="7198">MHGNGLELETATGLHRVLDRHAAWQWIQRRLATAPAPAPAVDGDTAPDELTATVDQYFEEYFFE</sequence>
<comment type="caution">
    <text evidence="1">The sequence shown here is derived from an EMBL/GenBank/DDBJ whole genome shotgun (WGS) entry which is preliminary data.</text>
</comment>
<evidence type="ECO:0000313" key="1">
    <source>
        <dbReference type="EMBL" id="TZF89254.1"/>
    </source>
</evidence>
<gene>
    <name evidence="1" type="ORF">FW784_08925</name>
</gene>
<proteinExistence type="predicted"/>
<accession>A0A5D8Z9A9</accession>
<reference evidence="1 2" key="1">
    <citation type="submission" date="2019-08" db="EMBL/GenBank/DDBJ databases">
        <title>Draft genome sequence of Lysobacter sp. UKS-15.</title>
        <authorList>
            <person name="Im W.-T."/>
        </authorList>
    </citation>
    <scope>NUCLEOTIDE SEQUENCE [LARGE SCALE GENOMIC DNA]</scope>
    <source>
        <strain evidence="1 2">UKS-15</strain>
    </source>
</reference>
<name>A0A5D8Z9A9_9GAMM</name>
<dbReference type="Proteomes" id="UP000323164">
    <property type="component" value="Unassembled WGS sequence"/>
</dbReference>
<dbReference type="RefSeq" id="WP_149353001.1">
    <property type="nucleotide sequence ID" value="NZ_VTRV01000087.1"/>
</dbReference>
<dbReference type="EMBL" id="VTRV01000087">
    <property type="protein sequence ID" value="TZF89254.1"/>
    <property type="molecule type" value="Genomic_DNA"/>
</dbReference>
<protein>
    <submittedName>
        <fullName evidence="1">Uncharacterized protein</fullName>
    </submittedName>
</protein>
<keyword evidence="2" id="KW-1185">Reference proteome</keyword>
<evidence type="ECO:0000313" key="2">
    <source>
        <dbReference type="Proteomes" id="UP000323164"/>
    </source>
</evidence>
<organism evidence="1 2">
    <name type="scientific">Cognatilysobacter lacus</name>
    <dbReference type="NCBI Taxonomy" id="1643323"/>
    <lineage>
        <taxon>Bacteria</taxon>
        <taxon>Pseudomonadati</taxon>
        <taxon>Pseudomonadota</taxon>
        <taxon>Gammaproteobacteria</taxon>
        <taxon>Lysobacterales</taxon>
        <taxon>Lysobacteraceae</taxon>
        <taxon>Cognatilysobacter</taxon>
    </lineage>
</organism>
<dbReference type="AlphaFoldDB" id="A0A5D8Z9A9"/>